<keyword evidence="3" id="KW-1185">Reference proteome</keyword>
<proteinExistence type="predicted"/>
<name>A0A834G7Q2_RHOSS</name>
<protein>
    <submittedName>
        <fullName evidence="2">Uncharacterized protein</fullName>
    </submittedName>
</protein>
<dbReference type="InterPro" id="IPR014710">
    <property type="entry name" value="RmlC-like_jellyroll"/>
</dbReference>
<organism evidence="2 3">
    <name type="scientific">Rhododendron simsii</name>
    <name type="common">Sims's rhododendron</name>
    <dbReference type="NCBI Taxonomy" id="118357"/>
    <lineage>
        <taxon>Eukaryota</taxon>
        <taxon>Viridiplantae</taxon>
        <taxon>Streptophyta</taxon>
        <taxon>Embryophyta</taxon>
        <taxon>Tracheophyta</taxon>
        <taxon>Spermatophyta</taxon>
        <taxon>Magnoliopsida</taxon>
        <taxon>eudicotyledons</taxon>
        <taxon>Gunneridae</taxon>
        <taxon>Pentapetalae</taxon>
        <taxon>asterids</taxon>
        <taxon>Ericales</taxon>
        <taxon>Ericaceae</taxon>
        <taxon>Ericoideae</taxon>
        <taxon>Rhodoreae</taxon>
        <taxon>Rhododendron</taxon>
    </lineage>
</organism>
<feature type="region of interest" description="Disordered" evidence="1">
    <location>
        <begin position="70"/>
        <end position="106"/>
    </location>
</feature>
<evidence type="ECO:0000313" key="2">
    <source>
        <dbReference type="EMBL" id="KAF7127706.1"/>
    </source>
</evidence>
<gene>
    <name evidence="2" type="ORF">RHSIM_Rhsim11G0036200</name>
</gene>
<sequence length="106" mass="12091">MRSGRVCCLTPDSRGRTIAINYWYDMQFDLKFAYFNFLQSIPHPSIPSHDQTLHEMRCVESTSDKSIYVSADEPDTNVEERVNVTDNNSDSEDAVSKPVHSLRSSC</sequence>
<reference evidence="2" key="1">
    <citation type="submission" date="2019-11" db="EMBL/GenBank/DDBJ databases">
        <authorList>
            <person name="Liu Y."/>
            <person name="Hou J."/>
            <person name="Li T.-Q."/>
            <person name="Guan C.-H."/>
            <person name="Wu X."/>
            <person name="Wu H.-Z."/>
            <person name="Ling F."/>
            <person name="Zhang R."/>
            <person name="Shi X.-G."/>
            <person name="Ren J.-P."/>
            <person name="Chen E.-F."/>
            <person name="Sun J.-M."/>
        </authorList>
    </citation>
    <scope>NUCLEOTIDE SEQUENCE</scope>
    <source>
        <strain evidence="2">Adult_tree_wgs_1</strain>
        <tissue evidence="2">Leaves</tissue>
    </source>
</reference>
<accession>A0A834G7Q2</accession>
<comment type="caution">
    <text evidence="2">The sequence shown here is derived from an EMBL/GenBank/DDBJ whole genome shotgun (WGS) entry which is preliminary data.</text>
</comment>
<dbReference type="EMBL" id="WJXA01000011">
    <property type="protein sequence ID" value="KAF7127706.1"/>
    <property type="molecule type" value="Genomic_DNA"/>
</dbReference>
<evidence type="ECO:0000256" key="1">
    <source>
        <dbReference type="SAM" id="MobiDB-lite"/>
    </source>
</evidence>
<dbReference type="AlphaFoldDB" id="A0A834G7Q2"/>
<dbReference type="Proteomes" id="UP000626092">
    <property type="component" value="Unassembled WGS sequence"/>
</dbReference>
<dbReference type="Gene3D" id="2.60.120.10">
    <property type="entry name" value="Jelly Rolls"/>
    <property type="match status" value="1"/>
</dbReference>
<evidence type="ECO:0000313" key="3">
    <source>
        <dbReference type="Proteomes" id="UP000626092"/>
    </source>
</evidence>